<gene>
    <name evidence="1" type="ORF">GGQ80_003589</name>
</gene>
<protein>
    <submittedName>
        <fullName evidence="1">Mannose-6-phosphate isomerase-like protein (Cupin superfamily)</fullName>
    </submittedName>
</protein>
<accession>A0A840FIZ0</accession>
<evidence type="ECO:0000313" key="2">
    <source>
        <dbReference type="Proteomes" id="UP000529795"/>
    </source>
</evidence>
<keyword evidence="1" id="KW-0413">Isomerase</keyword>
<dbReference type="GO" id="GO:0016853">
    <property type="term" value="F:isomerase activity"/>
    <property type="evidence" value="ECO:0007669"/>
    <property type="project" value="UniProtKB-KW"/>
</dbReference>
<keyword evidence="2" id="KW-1185">Reference proteome</keyword>
<name>A0A840FIZ0_9SPHN</name>
<dbReference type="EMBL" id="JACIEV010000018">
    <property type="protein sequence ID" value="MBB4155664.1"/>
    <property type="molecule type" value="Genomic_DNA"/>
</dbReference>
<comment type="caution">
    <text evidence="1">The sequence shown here is derived from an EMBL/GenBank/DDBJ whole genome shotgun (WGS) entry which is preliminary data.</text>
</comment>
<reference evidence="1 2" key="1">
    <citation type="submission" date="2020-08" db="EMBL/GenBank/DDBJ databases">
        <title>Genomic Encyclopedia of Type Strains, Phase IV (KMG-IV): sequencing the most valuable type-strain genomes for metagenomic binning, comparative biology and taxonomic classification.</title>
        <authorList>
            <person name="Goeker M."/>
        </authorList>
    </citation>
    <scope>NUCLEOTIDE SEQUENCE [LARGE SCALE GENOMIC DNA]</scope>
    <source>
        <strain evidence="1 2">YC6723</strain>
    </source>
</reference>
<dbReference type="Gene3D" id="2.60.120.10">
    <property type="entry name" value="Jelly Rolls"/>
    <property type="match status" value="2"/>
</dbReference>
<dbReference type="InterPro" id="IPR011051">
    <property type="entry name" value="RmlC_Cupin_sf"/>
</dbReference>
<proteinExistence type="predicted"/>
<organism evidence="1 2">
    <name type="scientific">Sphingomonas jinjuensis</name>
    <dbReference type="NCBI Taxonomy" id="535907"/>
    <lineage>
        <taxon>Bacteria</taxon>
        <taxon>Pseudomonadati</taxon>
        <taxon>Pseudomonadota</taxon>
        <taxon>Alphaproteobacteria</taxon>
        <taxon>Sphingomonadales</taxon>
        <taxon>Sphingomonadaceae</taxon>
        <taxon>Sphingomonas</taxon>
    </lineage>
</organism>
<evidence type="ECO:0000313" key="1">
    <source>
        <dbReference type="EMBL" id="MBB4155664.1"/>
    </source>
</evidence>
<dbReference type="AlphaFoldDB" id="A0A840FIZ0"/>
<dbReference type="InterPro" id="IPR014710">
    <property type="entry name" value="RmlC-like_jellyroll"/>
</dbReference>
<sequence>MSATMANHVQAADRLIRYEDLVPCSLAFIDCKIPGSDRKVNYSIIGAGVTQSSEQVVNLAEPHGFALGVAAMPHGVTNNLHMHYTAEVFLVYRGEWVFRWGPEGRDGEITGRAGDVLSIPTWIFRGFTNTGPDDSWIFTLLGRDESGGVLWHPSILETAAEHGLYLTRDNMMVDTAAGAAKPDEADLIKPMSPDVIASMRAWSPDEMRRRLVRADDLVWSNRGLLDHVLPGHASRLAPVIGYGMSEDRDAVAPIVNPHGFSVEWLRIPPGEQVGPFRVHPKQVLIVRDGALEIELGRGDGASRAVAEPWATFSVPQDEWRTLRSVGQDEVLVSVTTAGDARAAIEWDDAIVQAARRAGIAHDPNGYLAPVDLLPAA</sequence>
<dbReference type="Proteomes" id="UP000529795">
    <property type="component" value="Unassembled WGS sequence"/>
</dbReference>
<dbReference type="RefSeq" id="WP_183987351.1">
    <property type="nucleotide sequence ID" value="NZ_JACIEV010000018.1"/>
</dbReference>
<dbReference type="SUPFAM" id="SSF51182">
    <property type="entry name" value="RmlC-like cupins"/>
    <property type="match status" value="1"/>
</dbReference>